<organism evidence="4 5">
    <name type="scientific">Acorus calamus</name>
    <name type="common">Sweet flag</name>
    <dbReference type="NCBI Taxonomy" id="4465"/>
    <lineage>
        <taxon>Eukaryota</taxon>
        <taxon>Viridiplantae</taxon>
        <taxon>Streptophyta</taxon>
        <taxon>Embryophyta</taxon>
        <taxon>Tracheophyta</taxon>
        <taxon>Spermatophyta</taxon>
        <taxon>Magnoliopsida</taxon>
        <taxon>Liliopsida</taxon>
        <taxon>Acoraceae</taxon>
        <taxon>Acorus</taxon>
    </lineage>
</organism>
<evidence type="ECO:0000259" key="2">
    <source>
        <dbReference type="Pfam" id="PF00646"/>
    </source>
</evidence>
<dbReference type="Pfam" id="PF00646">
    <property type="entry name" value="F-box"/>
    <property type="match status" value="1"/>
</dbReference>
<feature type="compositionally biased region" description="Low complexity" evidence="1">
    <location>
        <begin position="12"/>
        <end position="23"/>
    </location>
</feature>
<gene>
    <name evidence="4" type="primary">SKIP15</name>
    <name evidence="4" type="ORF">QJS10_CPA08g01336</name>
</gene>
<dbReference type="EMBL" id="JAUJYO010000008">
    <property type="protein sequence ID" value="KAK1311285.1"/>
    <property type="molecule type" value="Genomic_DNA"/>
</dbReference>
<feature type="compositionally biased region" description="Pro residues" evidence="1">
    <location>
        <begin position="1"/>
        <end position="11"/>
    </location>
</feature>
<dbReference type="AlphaFoldDB" id="A0AAV9ECF6"/>
<dbReference type="Proteomes" id="UP001180020">
    <property type="component" value="Unassembled WGS sequence"/>
</dbReference>
<evidence type="ECO:0000259" key="3">
    <source>
        <dbReference type="Pfam" id="PF03478"/>
    </source>
</evidence>
<accession>A0AAV9ECF6</accession>
<evidence type="ECO:0000256" key="1">
    <source>
        <dbReference type="SAM" id="MobiDB-lite"/>
    </source>
</evidence>
<evidence type="ECO:0000313" key="4">
    <source>
        <dbReference type="EMBL" id="KAK1311285.1"/>
    </source>
</evidence>
<dbReference type="InterPro" id="IPR001810">
    <property type="entry name" value="F-box_dom"/>
</dbReference>
<keyword evidence="5" id="KW-1185">Reference proteome</keyword>
<dbReference type="PANTHER" id="PTHR47719:SF2">
    <property type="entry name" value="SKP1-INTERACTING PARTNER 15"/>
    <property type="match status" value="1"/>
</dbReference>
<protein>
    <submittedName>
        <fullName evidence="4">SKP1-interacting partner 15</fullName>
    </submittedName>
</protein>
<feature type="domain" description="F-box" evidence="2">
    <location>
        <begin position="30"/>
        <end position="69"/>
    </location>
</feature>
<dbReference type="PANTHER" id="PTHR47719">
    <property type="entry name" value="SKP1-INTERACTING PARTNER 15"/>
    <property type="match status" value="1"/>
</dbReference>
<evidence type="ECO:0000313" key="5">
    <source>
        <dbReference type="Proteomes" id="UP001180020"/>
    </source>
</evidence>
<dbReference type="SUPFAM" id="SSF81383">
    <property type="entry name" value="F-box domain"/>
    <property type="match status" value="1"/>
</dbReference>
<dbReference type="InterPro" id="IPR005174">
    <property type="entry name" value="KIB1-4_b-propeller"/>
</dbReference>
<sequence length="383" mass="42112">MDSTNPQPPSTTPSSSSTTTTASNGDSPIELLPSDALHQIFSLLPLPQALHSRILSRHFLHTLSSPSFLSLLPPHPLLLLRPRHHPPYPHHPLLHAYSPSLNHWLSFPLSFLPPSPHPPLPVSSSPHGLLLCWLSKTLILCNPLTRSFKPLPQLGSAWSKHGTVLSPPHGQVLVLSELAVLCYSPGLDRWRRFPSDLPSKPRSPVVVKDDILVLCDVSPWRSQWRLFMCSEGGKAGSFRWRRLERVQWGDVMDCVRRPRLVRGTGRTVLMIGGLRSSYAMESACSTVVILRLDLGTLEWDEAGRMPGGMFGFLGGGEGGGKVKVFGGDGRVWFSGKEAARRLAMWEEVEGVEGGRWRWVEGVPAVVDGPCRGFVMDASVTAVP</sequence>
<reference evidence="4" key="1">
    <citation type="journal article" date="2023" name="Nat. Commun.">
        <title>Diploid and tetraploid genomes of Acorus and the evolution of monocots.</title>
        <authorList>
            <person name="Ma L."/>
            <person name="Liu K.W."/>
            <person name="Li Z."/>
            <person name="Hsiao Y.Y."/>
            <person name="Qi Y."/>
            <person name="Fu T."/>
            <person name="Tang G.D."/>
            <person name="Zhang D."/>
            <person name="Sun W.H."/>
            <person name="Liu D.K."/>
            <person name="Li Y."/>
            <person name="Chen G.Z."/>
            <person name="Liu X.D."/>
            <person name="Liao X.Y."/>
            <person name="Jiang Y.T."/>
            <person name="Yu X."/>
            <person name="Hao Y."/>
            <person name="Huang J."/>
            <person name="Zhao X.W."/>
            <person name="Ke S."/>
            <person name="Chen Y.Y."/>
            <person name="Wu W.L."/>
            <person name="Hsu J.L."/>
            <person name="Lin Y.F."/>
            <person name="Huang M.D."/>
            <person name="Li C.Y."/>
            <person name="Huang L."/>
            <person name="Wang Z.W."/>
            <person name="Zhao X."/>
            <person name="Zhong W.Y."/>
            <person name="Peng D.H."/>
            <person name="Ahmad S."/>
            <person name="Lan S."/>
            <person name="Zhang J.S."/>
            <person name="Tsai W.C."/>
            <person name="Van de Peer Y."/>
            <person name="Liu Z.J."/>
        </authorList>
    </citation>
    <scope>NUCLEOTIDE SEQUENCE</scope>
    <source>
        <strain evidence="4">CP</strain>
    </source>
</reference>
<dbReference type="SUPFAM" id="SSF117281">
    <property type="entry name" value="Kelch motif"/>
    <property type="match status" value="1"/>
</dbReference>
<dbReference type="InterPro" id="IPR036047">
    <property type="entry name" value="F-box-like_dom_sf"/>
</dbReference>
<reference evidence="4" key="2">
    <citation type="submission" date="2023-06" db="EMBL/GenBank/DDBJ databases">
        <authorList>
            <person name="Ma L."/>
            <person name="Liu K.-W."/>
            <person name="Li Z."/>
            <person name="Hsiao Y.-Y."/>
            <person name="Qi Y."/>
            <person name="Fu T."/>
            <person name="Tang G."/>
            <person name="Zhang D."/>
            <person name="Sun W.-H."/>
            <person name="Liu D.-K."/>
            <person name="Li Y."/>
            <person name="Chen G.-Z."/>
            <person name="Liu X.-D."/>
            <person name="Liao X.-Y."/>
            <person name="Jiang Y.-T."/>
            <person name="Yu X."/>
            <person name="Hao Y."/>
            <person name="Huang J."/>
            <person name="Zhao X.-W."/>
            <person name="Ke S."/>
            <person name="Chen Y.-Y."/>
            <person name="Wu W.-L."/>
            <person name="Hsu J.-L."/>
            <person name="Lin Y.-F."/>
            <person name="Huang M.-D."/>
            <person name="Li C.-Y."/>
            <person name="Huang L."/>
            <person name="Wang Z.-W."/>
            <person name="Zhao X."/>
            <person name="Zhong W.-Y."/>
            <person name="Peng D.-H."/>
            <person name="Ahmad S."/>
            <person name="Lan S."/>
            <person name="Zhang J.-S."/>
            <person name="Tsai W.-C."/>
            <person name="Van De Peer Y."/>
            <person name="Liu Z.-J."/>
        </authorList>
    </citation>
    <scope>NUCLEOTIDE SEQUENCE</scope>
    <source>
        <strain evidence="4">CP</strain>
        <tissue evidence="4">Leaves</tissue>
    </source>
</reference>
<dbReference type="InterPro" id="IPR015915">
    <property type="entry name" value="Kelch-typ_b-propeller"/>
</dbReference>
<comment type="caution">
    <text evidence="4">The sequence shown here is derived from an EMBL/GenBank/DDBJ whole genome shotgun (WGS) entry which is preliminary data.</text>
</comment>
<feature type="domain" description="KIB1-4 beta-propeller" evidence="3">
    <location>
        <begin position="124"/>
        <end position="316"/>
    </location>
</feature>
<feature type="region of interest" description="Disordered" evidence="1">
    <location>
        <begin position="1"/>
        <end position="29"/>
    </location>
</feature>
<dbReference type="Pfam" id="PF03478">
    <property type="entry name" value="Beta-prop_KIB1-4"/>
    <property type="match status" value="1"/>
</dbReference>
<proteinExistence type="predicted"/>
<name>A0AAV9ECF6_ACOCL</name>